<dbReference type="AlphaFoldDB" id="A0A1M5ZBC6"/>
<feature type="signal peptide" evidence="1">
    <location>
        <begin position="1"/>
        <end position="28"/>
    </location>
</feature>
<name>A0A1M5ZBC6_9FIRM</name>
<dbReference type="Proteomes" id="UP000183995">
    <property type="component" value="Unassembled WGS sequence"/>
</dbReference>
<feature type="chain" id="PRO_5012025312" evidence="1">
    <location>
        <begin position="29"/>
        <end position="232"/>
    </location>
</feature>
<accession>A0A1M5ZBC6</accession>
<keyword evidence="3" id="KW-1185">Reference proteome</keyword>
<evidence type="ECO:0000313" key="2">
    <source>
        <dbReference type="EMBL" id="SHI21530.1"/>
    </source>
</evidence>
<dbReference type="STRING" id="1123282.SAMN02745823_03485"/>
<dbReference type="RefSeq" id="WP_073082032.1">
    <property type="nucleotide sequence ID" value="NZ_FQXV01000016.1"/>
</dbReference>
<keyword evidence="1" id="KW-0732">Signal</keyword>
<organism evidence="2 3">
    <name type="scientific">Sporobacter termitidis DSM 10068</name>
    <dbReference type="NCBI Taxonomy" id="1123282"/>
    <lineage>
        <taxon>Bacteria</taxon>
        <taxon>Bacillati</taxon>
        <taxon>Bacillota</taxon>
        <taxon>Clostridia</taxon>
        <taxon>Eubacteriales</taxon>
        <taxon>Oscillospiraceae</taxon>
        <taxon>Sporobacter</taxon>
    </lineage>
</organism>
<dbReference type="EMBL" id="FQXV01000016">
    <property type="protein sequence ID" value="SHI21530.1"/>
    <property type="molecule type" value="Genomic_DNA"/>
</dbReference>
<gene>
    <name evidence="2" type="ORF">SAMN02745823_03485</name>
</gene>
<sequence length="232" mass="25538">MKKSIKKCLALIMSVCVGISLLTVSAQAIGTTSTPEQLKQLENISSEYGISIKEIKNSDKQEYAAKYDNIQDFEAALQAGKVGVSIVTPGQKPTKAIEHSDEKEIGNTSQITPLFSGTMTVHLVSGGLYEINASMGYTYDMIGDFKYYTGFTAFTPYFEGIHPGITFDLISWYGTPISDFWFEDDGQFIYVPASSARMYFYQWEGNVNTTVSIGGISYVISQYAWSWGQGGG</sequence>
<protein>
    <submittedName>
        <fullName evidence="2">Uncharacterized protein</fullName>
    </submittedName>
</protein>
<evidence type="ECO:0000313" key="3">
    <source>
        <dbReference type="Proteomes" id="UP000183995"/>
    </source>
</evidence>
<reference evidence="2 3" key="1">
    <citation type="submission" date="2016-11" db="EMBL/GenBank/DDBJ databases">
        <authorList>
            <person name="Jaros S."/>
            <person name="Januszkiewicz K."/>
            <person name="Wedrychowicz H."/>
        </authorList>
    </citation>
    <scope>NUCLEOTIDE SEQUENCE [LARGE SCALE GENOMIC DNA]</scope>
    <source>
        <strain evidence="2 3">DSM 10068</strain>
    </source>
</reference>
<proteinExistence type="predicted"/>
<evidence type="ECO:0000256" key="1">
    <source>
        <dbReference type="SAM" id="SignalP"/>
    </source>
</evidence>